<reference evidence="7 8" key="1">
    <citation type="journal article" date="2021" name="Sci. Rep.">
        <title>The distribution of antibiotic resistance genes in chicken gut microbiota commensals.</title>
        <authorList>
            <person name="Juricova H."/>
            <person name="Matiasovicova J."/>
            <person name="Kubasova T."/>
            <person name="Cejkova D."/>
            <person name="Rychlik I."/>
        </authorList>
    </citation>
    <scope>NUCLEOTIDE SEQUENCE [LARGE SCALE GENOMIC DNA]</scope>
    <source>
        <strain evidence="7 8">An537</strain>
    </source>
</reference>
<evidence type="ECO:0000313" key="8">
    <source>
        <dbReference type="Proteomes" id="UP000707138"/>
    </source>
</evidence>
<evidence type="ECO:0000256" key="1">
    <source>
        <dbReference type="ARBA" id="ARBA00004141"/>
    </source>
</evidence>
<comment type="similarity">
    <text evidence="2">Belongs to the SLC13A/DASS transporter (TC 2.A.47) family. DIT1 subfamily.</text>
</comment>
<feature type="transmembrane region" description="Helical" evidence="6">
    <location>
        <begin position="34"/>
        <end position="64"/>
    </location>
</feature>
<keyword evidence="8" id="KW-1185">Reference proteome</keyword>
<keyword evidence="5 6" id="KW-0472">Membrane</keyword>
<evidence type="ECO:0000256" key="3">
    <source>
        <dbReference type="ARBA" id="ARBA00022692"/>
    </source>
</evidence>
<feature type="transmembrane region" description="Helical" evidence="6">
    <location>
        <begin position="320"/>
        <end position="338"/>
    </location>
</feature>
<dbReference type="InterPro" id="IPR001898">
    <property type="entry name" value="SLC13A/DASS"/>
</dbReference>
<feature type="transmembrane region" description="Helical" evidence="6">
    <location>
        <begin position="286"/>
        <end position="305"/>
    </location>
</feature>
<organism evidence="7 8">
    <name type="scientific">Veillonella magna</name>
    <dbReference type="NCBI Taxonomy" id="464322"/>
    <lineage>
        <taxon>Bacteria</taxon>
        <taxon>Bacillati</taxon>
        <taxon>Bacillota</taxon>
        <taxon>Negativicutes</taxon>
        <taxon>Veillonellales</taxon>
        <taxon>Veillonellaceae</taxon>
        <taxon>Veillonella</taxon>
    </lineage>
</organism>
<evidence type="ECO:0000256" key="4">
    <source>
        <dbReference type="ARBA" id="ARBA00022989"/>
    </source>
</evidence>
<feature type="transmembrane region" description="Helical" evidence="6">
    <location>
        <begin position="6"/>
        <end position="22"/>
    </location>
</feature>
<name>A0ABS2GG43_9FIRM</name>
<dbReference type="PIRSF" id="PIRSF002457">
    <property type="entry name" value="DASS"/>
    <property type="match status" value="1"/>
</dbReference>
<keyword evidence="4 6" id="KW-1133">Transmembrane helix</keyword>
<dbReference type="Proteomes" id="UP000707138">
    <property type="component" value="Unassembled WGS sequence"/>
</dbReference>
<keyword evidence="3 6" id="KW-0812">Transmembrane</keyword>
<feature type="transmembrane region" description="Helical" evidence="6">
    <location>
        <begin position="262"/>
        <end position="279"/>
    </location>
</feature>
<dbReference type="Pfam" id="PF00939">
    <property type="entry name" value="Na_sulph_symp"/>
    <property type="match status" value="1"/>
</dbReference>
<feature type="transmembrane region" description="Helical" evidence="6">
    <location>
        <begin position="440"/>
        <end position="460"/>
    </location>
</feature>
<protein>
    <submittedName>
        <fullName evidence="7">Anion permease</fullName>
    </submittedName>
</protein>
<dbReference type="NCBIfam" id="TIGR00785">
    <property type="entry name" value="dass"/>
    <property type="match status" value="1"/>
</dbReference>
<feature type="transmembrane region" description="Helical" evidence="6">
    <location>
        <begin position="213"/>
        <end position="233"/>
    </location>
</feature>
<evidence type="ECO:0000256" key="6">
    <source>
        <dbReference type="SAM" id="Phobius"/>
    </source>
</evidence>
<evidence type="ECO:0000256" key="2">
    <source>
        <dbReference type="ARBA" id="ARBA00007349"/>
    </source>
</evidence>
<comment type="subcellular location">
    <subcellularLocation>
        <location evidence="1">Membrane</location>
        <topology evidence="1">Multi-pass membrane protein</topology>
    </subcellularLocation>
</comment>
<gene>
    <name evidence="7" type="ORF">H6A01_02050</name>
</gene>
<proteinExistence type="inferred from homology"/>
<dbReference type="PANTHER" id="PTHR42826">
    <property type="entry name" value="DICARBOXYLATE TRANSPORTER 2.1, CHLOROPLASTIC"/>
    <property type="match status" value="1"/>
</dbReference>
<comment type="caution">
    <text evidence="7">The sequence shown here is derived from an EMBL/GenBank/DDBJ whole genome shotgun (WGS) entry which is preliminary data.</text>
</comment>
<dbReference type="EMBL" id="JACJLA010000002">
    <property type="protein sequence ID" value="MBM6912113.1"/>
    <property type="molecule type" value="Genomic_DNA"/>
</dbReference>
<feature type="transmembrane region" description="Helical" evidence="6">
    <location>
        <begin position="345"/>
        <end position="366"/>
    </location>
</feature>
<evidence type="ECO:0000256" key="5">
    <source>
        <dbReference type="ARBA" id="ARBA00023136"/>
    </source>
</evidence>
<dbReference type="InterPro" id="IPR030676">
    <property type="entry name" value="CitT-rel"/>
</dbReference>
<feature type="transmembrane region" description="Helical" evidence="6">
    <location>
        <begin position="181"/>
        <end position="201"/>
    </location>
</feature>
<evidence type="ECO:0000313" key="7">
    <source>
        <dbReference type="EMBL" id="MBM6912113.1"/>
    </source>
</evidence>
<dbReference type="RefSeq" id="WP_028255637.1">
    <property type="nucleotide sequence ID" value="NZ_CAUGKU010000006.1"/>
</dbReference>
<feature type="transmembrane region" description="Helical" evidence="6">
    <location>
        <begin position="76"/>
        <end position="96"/>
    </location>
</feature>
<sequence>MKKYLSWIIPIVVGVGIWFTPVPDGLKPQAWHLFAIFAGTILGFILQPLPIGALSIISIVVAGLTNTLKINEGLSGFSNAAIWLIVAAFLFSRGFIKTGLGKRIAYSLIKAVGSSSLKLSYALVLSDLILSPATPSNTARAGGVIFPITKSLASAFGSEPGSTARKIGAYLIQVIYQGNTITSAMFMTSMAGNTLVASLIAESFGMEMTWGMWAMAAIVPGIVALIVMPFILYKVYPPELKDTRDIQKMIGKELADLGPMSYGEKVMLGVFILSLILWATGQFTHINATVVALLGVSILLVTKVLEWKDVTEEKGGWDTLIWMGTMMALASFLTKLGFIPWFAKIVGAQVAGTSWFVAFLILVLVYTYSHYLFASLTVHISAMYVVFVAVAISAGAPPYLAMLALAFFSNLCMSLTHYAAGPSPVCFNAGYVPQNTWWRLGFMASVINLVIWLGIGSVWWKVLGLW</sequence>
<accession>A0ABS2GG43</accession>